<dbReference type="KEGG" id="halu:HUG12_18345"/>
<evidence type="ECO:0000256" key="1">
    <source>
        <dbReference type="SAM" id="MobiDB-lite"/>
    </source>
</evidence>
<dbReference type="RefSeq" id="WP_179270163.1">
    <property type="nucleotide sequence ID" value="NZ_CP058579.1"/>
</dbReference>
<name>A0A7D5QD52_9EURY</name>
<protein>
    <recommendedName>
        <fullName evidence="2">DUF7343 domain-containing protein</fullName>
    </recommendedName>
</protein>
<feature type="region of interest" description="Disordered" evidence="1">
    <location>
        <begin position="1"/>
        <end position="52"/>
    </location>
</feature>
<dbReference type="AlphaFoldDB" id="A0A7D5QD52"/>
<accession>A0A7D5QD52</accession>
<dbReference type="InterPro" id="IPR055767">
    <property type="entry name" value="DUF7343"/>
</dbReference>
<dbReference type="InterPro" id="IPR036390">
    <property type="entry name" value="WH_DNA-bd_sf"/>
</dbReference>
<dbReference type="EMBL" id="CP058579">
    <property type="protein sequence ID" value="QLG63579.1"/>
    <property type="molecule type" value="Genomic_DNA"/>
</dbReference>
<evidence type="ECO:0000313" key="4">
    <source>
        <dbReference type="Proteomes" id="UP000509626"/>
    </source>
</evidence>
<dbReference type="SUPFAM" id="SSF46785">
    <property type="entry name" value="Winged helix' DNA-binding domain"/>
    <property type="match status" value="1"/>
</dbReference>
<gene>
    <name evidence="3" type="ORF">HUG12_18345</name>
</gene>
<evidence type="ECO:0000259" key="2">
    <source>
        <dbReference type="Pfam" id="PF24034"/>
    </source>
</evidence>
<dbReference type="GeneID" id="56039462"/>
<evidence type="ECO:0000313" key="3">
    <source>
        <dbReference type="EMBL" id="QLG63579.1"/>
    </source>
</evidence>
<organism evidence="3 4">
    <name type="scientific">Halorarum salinum</name>
    <dbReference type="NCBI Taxonomy" id="2743089"/>
    <lineage>
        <taxon>Archaea</taxon>
        <taxon>Methanobacteriati</taxon>
        <taxon>Methanobacteriota</taxon>
        <taxon>Stenosarchaea group</taxon>
        <taxon>Halobacteria</taxon>
        <taxon>Halobacteriales</taxon>
        <taxon>Haloferacaceae</taxon>
        <taxon>Halorarum</taxon>
    </lineage>
</organism>
<proteinExistence type="predicted"/>
<feature type="domain" description="DUF7343" evidence="2">
    <location>
        <begin position="74"/>
        <end position="128"/>
    </location>
</feature>
<dbReference type="Proteomes" id="UP000509626">
    <property type="component" value="Chromosome"/>
</dbReference>
<dbReference type="OrthoDB" id="109251at2157"/>
<sequence length="148" mass="16025">MESPLDSIRRIVFGTSSTETAPAARTTDSVGSRARSSNGRDAGFGAPLPEYDPDALSSRRDFVVELGMPPEEFFPRLVAHHDGALPQKSFTEFTDLSSSTISRILGELEDDGRIVRVTVGRENAIVLPERAPQDGVPTAADVEDLRRA</sequence>
<feature type="compositionally biased region" description="Polar residues" evidence="1">
    <location>
        <begin position="14"/>
        <end position="39"/>
    </location>
</feature>
<dbReference type="Pfam" id="PF24034">
    <property type="entry name" value="DUF7343"/>
    <property type="match status" value="1"/>
</dbReference>
<keyword evidence="4" id="KW-1185">Reference proteome</keyword>
<reference evidence="3 4" key="1">
    <citation type="submission" date="2020-06" db="EMBL/GenBank/DDBJ databases">
        <title>NJ-3-1, isolated from saline soil.</title>
        <authorList>
            <person name="Cui H.L."/>
            <person name="Shi X."/>
        </authorList>
    </citation>
    <scope>NUCLEOTIDE SEQUENCE [LARGE SCALE GENOMIC DNA]</scope>
    <source>
        <strain evidence="3 4">NJ-3-1</strain>
    </source>
</reference>